<evidence type="ECO:0000313" key="3">
    <source>
        <dbReference type="WBParaSite" id="TCNE_0002002301-mRNA-1"/>
    </source>
</evidence>
<evidence type="ECO:0000313" key="2">
    <source>
        <dbReference type="Proteomes" id="UP000050794"/>
    </source>
</evidence>
<reference evidence="1 2" key="2">
    <citation type="submission" date="2018-11" db="EMBL/GenBank/DDBJ databases">
        <authorList>
            <consortium name="Pathogen Informatics"/>
        </authorList>
    </citation>
    <scope>NUCLEOTIDE SEQUENCE [LARGE SCALE GENOMIC DNA]</scope>
</reference>
<protein>
    <submittedName>
        <fullName evidence="1 3">Uncharacterized protein</fullName>
    </submittedName>
</protein>
<dbReference type="EMBL" id="UYWY01028007">
    <property type="protein sequence ID" value="VDM51340.1"/>
    <property type="molecule type" value="Genomic_DNA"/>
</dbReference>
<gene>
    <name evidence="1" type="ORF">TCNE_LOCUS20019</name>
</gene>
<dbReference type="WBParaSite" id="TCNE_0002002301-mRNA-1">
    <property type="protein sequence ID" value="TCNE_0002002301-mRNA-1"/>
    <property type="gene ID" value="TCNE_0002002301"/>
</dbReference>
<name>A0A183VGZ9_TOXCA</name>
<organism evidence="2 3">
    <name type="scientific">Toxocara canis</name>
    <name type="common">Canine roundworm</name>
    <dbReference type="NCBI Taxonomy" id="6265"/>
    <lineage>
        <taxon>Eukaryota</taxon>
        <taxon>Metazoa</taxon>
        <taxon>Ecdysozoa</taxon>
        <taxon>Nematoda</taxon>
        <taxon>Chromadorea</taxon>
        <taxon>Rhabditida</taxon>
        <taxon>Spirurina</taxon>
        <taxon>Ascaridomorpha</taxon>
        <taxon>Ascaridoidea</taxon>
        <taxon>Toxocaridae</taxon>
        <taxon>Toxocara</taxon>
    </lineage>
</organism>
<dbReference type="Proteomes" id="UP000050794">
    <property type="component" value="Unassembled WGS sequence"/>
</dbReference>
<dbReference type="AlphaFoldDB" id="A0A183VGZ9"/>
<sequence length="106" mass="11330">MPATEAIPITPHQESATCNESIDDFSHSIDTLSDMAPMEKVHPTNAASPDPMPATEAIPITPHQESATCNESIDDFSHSIDTLSDMAPMEKVHPTNAASPDPVSTY</sequence>
<keyword evidence="2" id="KW-1185">Reference proteome</keyword>
<accession>A0A183VGZ9</accession>
<evidence type="ECO:0000313" key="1">
    <source>
        <dbReference type="EMBL" id="VDM51340.1"/>
    </source>
</evidence>
<proteinExistence type="predicted"/>
<reference evidence="3" key="1">
    <citation type="submission" date="2016-06" db="UniProtKB">
        <authorList>
            <consortium name="WormBaseParasite"/>
        </authorList>
    </citation>
    <scope>IDENTIFICATION</scope>
</reference>